<dbReference type="PANTHER" id="PTHR42110">
    <property type="entry name" value="L-ASPARAGINASE, PUTATIVE (AFU_ORTHOLOGUE AFUA_3G11890)-RELATED"/>
    <property type="match status" value="1"/>
</dbReference>
<dbReference type="RefSeq" id="WP_130451003.1">
    <property type="nucleotide sequence ID" value="NZ_SHLA01000001.1"/>
</dbReference>
<keyword evidence="2" id="KW-1185">Reference proteome</keyword>
<dbReference type="InterPro" id="IPR010349">
    <property type="entry name" value="Asparaginase_II"/>
</dbReference>
<dbReference type="OrthoDB" id="9780674at2"/>
<accession>A0A4Q8AEY1</accession>
<dbReference type="AlphaFoldDB" id="A0A4Q8AEY1"/>
<name>A0A4Q8AEY1_9MICC</name>
<proteinExistence type="predicted"/>
<dbReference type="Proteomes" id="UP000292685">
    <property type="component" value="Unassembled WGS sequence"/>
</dbReference>
<dbReference type="PANTHER" id="PTHR42110:SF1">
    <property type="entry name" value="L-ASPARAGINASE, PUTATIVE (AFU_ORTHOLOGUE AFUA_3G11890)-RELATED"/>
    <property type="match status" value="1"/>
</dbReference>
<evidence type="ECO:0000313" key="2">
    <source>
        <dbReference type="Proteomes" id="UP000292685"/>
    </source>
</evidence>
<sequence length="348" mass="35418">MSATPRSGTFTTDDAVDLAVVDRNGFVESRHLGSAVVVDPAGEVVLELGDTTTPIFPRSSLKPFQALASMQAGAPLVGEQVALACASHVGSAEHMEVADGMLRAAGLSADDLRCPAAWPQHGGTRTALTRGELAIGGRTLPAEKSRLAFNCSGKHAAFLWACVENGWDLATYLDAEHPLQLRVVEILEEYAGESVAHVAVDGCGAPAPAISLRGLARATGRLAAAPSDKSANARAATIATAMLDYPWAVHGHGEENTVVMEDLEIIAKLGAEGVLILGAPDGTACAVKMLDGNGRGATLVGLTLLAAAGVVPAGALGPVLSRAMRPVLGGGEPVGGVRLAAPVVALLD</sequence>
<reference evidence="1 2" key="1">
    <citation type="submission" date="2019-02" db="EMBL/GenBank/DDBJ databases">
        <title>Sequencing the genomes of 1000 actinobacteria strains.</title>
        <authorList>
            <person name="Klenk H.-P."/>
        </authorList>
    </citation>
    <scope>NUCLEOTIDE SEQUENCE [LARGE SCALE GENOMIC DNA]</scope>
    <source>
        <strain evidence="1 2">DSM 17364</strain>
    </source>
</reference>
<dbReference type="EMBL" id="SHLA01000001">
    <property type="protein sequence ID" value="RZU62391.1"/>
    <property type="molecule type" value="Genomic_DNA"/>
</dbReference>
<protein>
    <submittedName>
        <fullName evidence="1">Asparaginase</fullName>
    </submittedName>
</protein>
<organism evidence="1 2">
    <name type="scientific">Zhihengliuella halotolerans</name>
    <dbReference type="NCBI Taxonomy" id="370736"/>
    <lineage>
        <taxon>Bacteria</taxon>
        <taxon>Bacillati</taxon>
        <taxon>Actinomycetota</taxon>
        <taxon>Actinomycetes</taxon>
        <taxon>Micrococcales</taxon>
        <taxon>Micrococcaceae</taxon>
        <taxon>Zhihengliuella</taxon>
    </lineage>
</organism>
<dbReference type="Pfam" id="PF06089">
    <property type="entry name" value="Asparaginase_II"/>
    <property type="match status" value="1"/>
</dbReference>
<comment type="caution">
    <text evidence="1">The sequence shown here is derived from an EMBL/GenBank/DDBJ whole genome shotgun (WGS) entry which is preliminary data.</text>
</comment>
<gene>
    <name evidence="1" type="ORF">EV380_1984</name>
</gene>
<evidence type="ECO:0000313" key="1">
    <source>
        <dbReference type="EMBL" id="RZU62391.1"/>
    </source>
</evidence>